<sequence length="128" mass="14834">MSVSTSPRTSVFGPRRNTLTATWDVLFDEDVKEWIGFRPALGLHVYPCYSCRHMFSSKRSFQDHINRRVMVLKYNCAGCSNEILTFYNRCSFLLHTRKHYSLNEGEINLCELDIFTLPVSPSRIFASS</sequence>
<evidence type="ECO:0000313" key="2">
    <source>
        <dbReference type="EMBL" id="KAJ8953013.1"/>
    </source>
</evidence>
<organism evidence="2 3">
    <name type="scientific">Aromia moschata</name>
    <dbReference type="NCBI Taxonomy" id="1265417"/>
    <lineage>
        <taxon>Eukaryota</taxon>
        <taxon>Metazoa</taxon>
        <taxon>Ecdysozoa</taxon>
        <taxon>Arthropoda</taxon>
        <taxon>Hexapoda</taxon>
        <taxon>Insecta</taxon>
        <taxon>Pterygota</taxon>
        <taxon>Neoptera</taxon>
        <taxon>Endopterygota</taxon>
        <taxon>Coleoptera</taxon>
        <taxon>Polyphaga</taxon>
        <taxon>Cucujiformia</taxon>
        <taxon>Chrysomeloidea</taxon>
        <taxon>Cerambycidae</taxon>
        <taxon>Cerambycinae</taxon>
        <taxon>Callichromatini</taxon>
        <taxon>Aromia</taxon>
    </lineage>
</organism>
<comment type="caution">
    <text evidence="2">The sequence shown here is derived from an EMBL/GenBank/DDBJ whole genome shotgun (WGS) entry which is preliminary data.</text>
</comment>
<accession>A0AAV8YNW9</accession>
<dbReference type="EMBL" id="JAPWTK010000062">
    <property type="protein sequence ID" value="KAJ8953013.1"/>
    <property type="molecule type" value="Genomic_DNA"/>
</dbReference>
<protein>
    <recommendedName>
        <fullName evidence="1">ZNF592-like C2H2 zinc finger domain-containing protein</fullName>
    </recommendedName>
</protein>
<dbReference type="Proteomes" id="UP001162162">
    <property type="component" value="Unassembled WGS sequence"/>
</dbReference>
<proteinExistence type="predicted"/>
<evidence type="ECO:0000313" key="3">
    <source>
        <dbReference type="Proteomes" id="UP001162162"/>
    </source>
</evidence>
<reference evidence="2" key="1">
    <citation type="journal article" date="2023" name="Insect Mol. Biol.">
        <title>Genome sequencing provides insights into the evolution of gene families encoding plant cell wall-degrading enzymes in longhorned beetles.</title>
        <authorList>
            <person name="Shin N.R."/>
            <person name="Okamura Y."/>
            <person name="Kirsch R."/>
            <person name="Pauchet Y."/>
        </authorList>
    </citation>
    <scope>NUCLEOTIDE SEQUENCE</scope>
    <source>
        <strain evidence="2">AMC_N1</strain>
    </source>
</reference>
<feature type="domain" description="ZNF592-like C2H2 zinc finger" evidence="1">
    <location>
        <begin position="72"/>
        <end position="101"/>
    </location>
</feature>
<name>A0AAV8YNW9_9CUCU</name>
<gene>
    <name evidence="2" type="ORF">NQ318_015375</name>
</gene>
<dbReference type="AlphaFoldDB" id="A0AAV8YNW9"/>
<keyword evidence="3" id="KW-1185">Reference proteome</keyword>
<evidence type="ECO:0000259" key="1">
    <source>
        <dbReference type="Pfam" id="PF25412"/>
    </source>
</evidence>
<dbReference type="Pfam" id="PF25412">
    <property type="entry name" value="zf-C2H2_ZNF592"/>
    <property type="match status" value="1"/>
</dbReference>
<dbReference type="InterPro" id="IPR057356">
    <property type="entry name" value="Znf-C2H2_ZNF592"/>
</dbReference>